<evidence type="ECO:0000256" key="2">
    <source>
        <dbReference type="ARBA" id="ARBA00022723"/>
    </source>
</evidence>
<dbReference type="GO" id="GO:0005759">
    <property type="term" value="C:mitochondrial matrix"/>
    <property type="evidence" value="ECO:0000318"/>
    <property type="project" value="GO_Central"/>
</dbReference>
<evidence type="ECO:0000313" key="9">
    <source>
        <dbReference type="Proteomes" id="UP000005239"/>
    </source>
</evidence>
<dbReference type="InterPro" id="IPR033658">
    <property type="entry name" value="GRX_PICOT-like"/>
</dbReference>
<dbReference type="InterPro" id="IPR004480">
    <property type="entry name" value="Monothiol_GRX-rel"/>
</dbReference>
<accession>A0A8R1UPI9</accession>
<dbReference type="PROSITE" id="PS51354">
    <property type="entry name" value="GLUTAREDOXIN_2"/>
    <property type="match status" value="1"/>
</dbReference>
<dbReference type="InterPro" id="IPR036249">
    <property type="entry name" value="Thioredoxin-like_sf"/>
</dbReference>
<dbReference type="InterPro" id="IPR003582">
    <property type="entry name" value="ShKT_dom"/>
</dbReference>
<reference evidence="8" key="2">
    <citation type="submission" date="2022-06" db="UniProtKB">
        <authorList>
            <consortium name="EnsemblMetazoa"/>
        </authorList>
    </citation>
    <scope>IDENTIFICATION</scope>
    <source>
        <strain evidence="8">PS312</strain>
    </source>
</reference>
<keyword evidence="9" id="KW-1185">Reference proteome</keyword>
<evidence type="ECO:0000256" key="1">
    <source>
        <dbReference type="ARBA" id="ARBA00022714"/>
    </source>
</evidence>
<dbReference type="Gene3D" id="3.40.30.10">
    <property type="entry name" value="Glutaredoxin"/>
    <property type="match status" value="1"/>
</dbReference>
<keyword evidence="3" id="KW-0408">Iron</keyword>
<dbReference type="InterPro" id="IPR002109">
    <property type="entry name" value="Glutaredoxin"/>
</dbReference>
<keyword evidence="4" id="KW-0411">Iron-sulfur</keyword>
<evidence type="ECO:0000256" key="3">
    <source>
        <dbReference type="ARBA" id="ARBA00023004"/>
    </source>
</evidence>
<gene>
    <name evidence="8" type="primary">WBGene00275844</name>
</gene>
<dbReference type="AlphaFoldDB" id="A0A2A6BAL8"/>
<dbReference type="SUPFAM" id="SSF52833">
    <property type="entry name" value="Thioredoxin-like"/>
    <property type="match status" value="1"/>
</dbReference>
<dbReference type="GO" id="GO:0051537">
    <property type="term" value="F:2 iron, 2 sulfur cluster binding"/>
    <property type="evidence" value="ECO:0007669"/>
    <property type="project" value="UniProtKB-KW"/>
</dbReference>
<organism evidence="8 9">
    <name type="scientific">Pristionchus pacificus</name>
    <name type="common">Parasitic nematode worm</name>
    <dbReference type="NCBI Taxonomy" id="54126"/>
    <lineage>
        <taxon>Eukaryota</taxon>
        <taxon>Metazoa</taxon>
        <taxon>Ecdysozoa</taxon>
        <taxon>Nematoda</taxon>
        <taxon>Chromadorea</taxon>
        <taxon>Rhabditida</taxon>
        <taxon>Rhabditina</taxon>
        <taxon>Diplogasteromorpha</taxon>
        <taxon>Diplogasteroidea</taxon>
        <taxon>Neodiplogasteridae</taxon>
        <taxon>Pristionchus</taxon>
    </lineage>
</organism>
<evidence type="ECO:0000313" key="8">
    <source>
        <dbReference type="EnsemblMetazoa" id="PPA37475.1"/>
    </source>
</evidence>
<dbReference type="GO" id="GO:0046872">
    <property type="term" value="F:metal ion binding"/>
    <property type="evidence" value="ECO:0007669"/>
    <property type="project" value="UniProtKB-KW"/>
</dbReference>
<proteinExistence type="predicted"/>
<dbReference type="PANTHER" id="PTHR10293">
    <property type="entry name" value="GLUTAREDOXIN FAMILY MEMBER"/>
    <property type="match status" value="1"/>
</dbReference>
<keyword evidence="1" id="KW-0001">2Fe-2S</keyword>
<evidence type="ECO:0000256" key="5">
    <source>
        <dbReference type="ARBA" id="ARBA00023284"/>
    </source>
</evidence>
<keyword evidence="2" id="KW-0479">Metal-binding</keyword>
<dbReference type="Pfam" id="PF00462">
    <property type="entry name" value="Glutaredoxin"/>
    <property type="match status" value="1"/>
</dbReference>
<dbReference type="Pfam" id="PF01549">
    <property type="entry name" value="ShK"/>
    <property type="match status" value="1"/>
</dbReference>
<reference evidence="9" key="1">
    <citation type="journal article" date="2008" name="Nat. Genet.">
        <title>The Pristionchus pacificus genome provides a unique perspective on nematode lifestyle and parasitism.</title>
        <authorList>
            <person name="Dieterich C."/>
            <person name="Clifton S.W."/>
            <person name="Schuster L.N."/>
            <person name="Chinwalla A."/>
            <person name="Delehaunty K."/>
            <person name="Dinkelacker I."/>
            <person name="Fulton L."/>
            <person name="Fulton R."/>
            <person name="Godfrey J."/>
            <person name="Minx P."/>
            <person name="Mitreva M."/>
            <person name="Roeseler W."/>
            <person name="Tian H."/>
            <person name="Witte H."/>
            <person name="Yang S.P."/>
            <person name="Wilson R.K."/>
            <person name="Sommer R.J."/>
        </authorList>
    </citation>
    <scope>NUCLEOTIDE SEQUENCE [LARGE SCALE GENOMIC DNA]</scope>
    <source>
        <strain evidence="9">PS312</strain>
    </source>
</reference>
<dbReference type="PANTHER" id="PTHR10293:SF16">
    <property type="entry name" value="GLUTAREDOXIN-RELATED PROTEIN 5, MITOCHONDRIAL"/>
    <property type="match status" value="1"/>
</dbReference>
<dbReference type="FunFam" id="3.40.30.10:FF:000005">
    <property type="entry name" value="Glutaredoxin 5"/>
    <property type="match status" value="1"/>
</dbReference>
<keyword evidence="5" id="KW-0676">Redox-active center</keyword>
<dbReference type="EnsemblMetazoa" id="PPA37475.1">
    <property type="protein sequence ID" value="PPA37475.1"/>
    <property type="gene ID" value="WBGene00275844"/>
</dbReference>
<evidence type="ECO:0000256" key="4">
    <source>
        <dbReference type="ARBA" id="ARBA00023014"/>
    </source>
</evidence>
<accession>A0A2A6BAL8</accession>
<evidence type="ECO:0000256" key="7">
    <source>
        <dbReference type="ARBA" id="ARBA00076083"/>
    </source>
</evidence>
<dbReference type="Proteomes" id="UP000005239">
    <property type="component" value="Unassembled WGS sequence"/>
</dbReference>
<evidence type="ECO:0000256" key="6">
    <source>
        <dbReference type="ARBA" id="ARBA00067456"/>
    </source>
</evidence>
<name>A0A2A6BAL8_PRIPA</name>
<protein>
    <recommendedName>
        <fullName evidence="6">Glutaredoxin-related protein 5, mitochondrial</fullName>
    </recommendedName>
    <alternativeName>
        <fullName evidence="7">Monothiol glutaredoxin-5</fullName>
    </alternativeName>
</protein>
<dbReference type="CDD" id="cd03028">
    <property type="entry name" value="GRX_PICOT_like"/>
    <property type="match status" value="1"/>
</dbReference>
<sequence length="337" mass="37409">MLRFLPRITSLAGRSTLRHHSAAPAPLSDELRKKINGMVNEAPVVVFMKGTQKEPACGFSNNVKRVSFRDHNVLEDAELREGIKAFSEWPTIPQVYVKGEFVGGCDIMIQMHKDGELSDLFDKHEVPNKFGDCKKKEDNFILFREVRFRTVFSAFSLCKMEIAVLTMIITSNTTSKICLNGNIAEKRFCQSPEHRRMVQSDCAATCGFCNNGSAIGGPVTNPTNLTILLPAGYGNVTGNDRAAANETTFPIYQGNQNETRSVLNESMPSYDESSNKYAKGTVLSLFPEISTAEPEELPVSLVKTVIKGTCFDEYICALTCDRCEDVKMEEELITSSE</sequence>